<protein>
    <submittedName>
        <fullName evidence="2">Uncharacterized protein</fullName>
    </submittedName>
</protein>
<accession>A0A9P4YZH9</accession>
<dbReference type="RefSeq" id="XP_035324585.1">
    <property type="nucleotide sequence ID" value="XM_035463161.1"/>
</dbReference>
<dbReference type="AlphaFoldDB" id="A0A9P4YZH9"/>
<dbReference type="EMBL" id="JAANYQ010000002">
    <property type="protein sequence ID" value="KAF4125933.1"/>
    <property type="molecule type" value="Genomic_DNA"/>
</dbReference>
<evidence type="ECO:0000313" key="2">
    <source>
        <dbReference type="EMBL" id="KAF4125933.1"/>
    </source>
</evidence>
<reference evidence="2" key="1">
    <citation type="submission" date="2020-03" db="EMBL/GenBank/DDBJ databases">
        <title>Site-based positive gene gene selection in Geosmithia morbida across the United States reveals a broad range of putative effectors and factors for local host and environmental adapation.</title>
        <authorList>
            <person name="Onufrak A."/>
            <person name="Murdoch R.W."/>
            <person name="Gazis R."/>
            <person name="Huff M."/>
            <person name="Staton M."/>
            <person name="Klingeman W."/>
            <person name="Hadziabdic D."/>
        </authorList>
    </citation>
    <scope>NUCLEOTIDE SEQUENCE</scope>
    <source>
        <strain evidence="2">1262</strain>
    </source>
</reference>
<dbReference type="GeneID" id="55967409"/>
<proteinExistence type="predicted"/>
<dbReference type="Proteomes" id="UP000749293">
    <property type="component" value="Unassembled WGS sequence"/>
</dbReference>
<feature type="transmembrane region" description="Helical" evidence="1">
    <location>
        <begin position="45"/>
        <end position="65"/>
    </location>
</feature>
<evidence type="ECO:0000256" key="1">
    <source>
        <dbReference type="SAM" id="Phobius"/>
    </source>
</evidence>
<keyword evidence="3" id="KW-1185">Reference proteome</keyword>
<keyword evidence="1" id="KW-0472">Membrane</keyword>
<evidence type="ECO:0000313" key="3">
    <source>
        <dbReference type="Proteomes" id="UP000749293"/>
    </source>
</evidence>
<gene>
    <name evidence="2" type="ORF">GMORB2_1179</name>
</gene>
<name>A0A9P4YZH9_9HYPO</name>
<comment type="caution">
    <text evidence="2">The sequence shown here is derived from an EMBL/GenBank/DDBJ whole genome shotgun (WGS) entry which is preliminary data.</text>
</comment>
<keyword evidence="1" id="KW-1133">Transmembrane helix</keyword>
<organism evidence="2 3">
    <name type="scientific">Geosmithia morbida</name>
    <dbReference type="NCBI Taxonomy" id="1094350"/>
    <lineage>
        <taxon>Eukaryota</taxon>
        <taxon>Fungi</taxon>
        <taxon>Dikarya</taxon>
        <taxon>Ascomycota</taxon>
        <taxon>Pezizomycotina</taxon>
        <taxon>Sordariomycetes</taxon>
        <taxon>Hypocreomycetidae</taxon>
        <taxon>Hypocreales</taxon>
        <taxon>Bionectriaceae</taxon>
        <taxon>Geosmithia</taxon>
    </lineage>
</organism>
<sequence length="81" mass="8729">MMSLPLWLFAERLSPSTVLESQTPQLNTVRYFGTRSGAGQTAKAPWHFSLIGATAAFGVAASLAYHYSVRKESHVGSKNGS</sequence>
<keyword evidence="1" id="KW-0812">Transmembrane</keyword>